<protein>
    <submittedName>
        <fullName evidence="1">Uncharacterized protein</fullName>
    </submittedName>
</protein>
<dbReference type="EMBL" id="JAQIZZ010000001">
    <property type="protein sequence ID" value="KAJ5557142.1"/>
    <property type="molecule type" value="Genomic_DNA"/>
</dbReference>
<name>A0AAD6D9B0_9EURO</name>
<gene>
    <name evidence="1" type="ORF">N7494_001057</name>
</gene>
<proteinExistence type="predicted"/>
<keyword evidence="2" id="KW-1185">Reference proteome</keyword>
<reference evidence="1 2" key="1">
    <citation type="journal article" date="2023" name="IMA Fungus">
        <title>Comparative genomic study of the Penicillium genus elucidates a diverse pangenome and 15 lateral gene transfer events.</title>
        <authorList>
            <person name="Petersen C."/>
            <person name="Sorensen T."/>
            <person name="Nielsen M.R."/>
            <person name="Sondergaard T.E."/>
            <person name="Sorensen J.L."/>
            <person name="Fitzpatrick D.A."/>
            <person name="Frisvad J.C."/>
            <person name="Nielsen K.L."/>
        </authorList>
    </citation>
    <scope>NUCLEOTIDE SEQUENCE [LARGE SCALE GENOMIC DNA]</scope>
    <source>
        <strain evidence="1 2">IBT 35679</strain>
    </source>
</reference>
<organism evidence="1 2">
    <name type="scientific">Penicillium frequentans</name>
    <dbReference type="NCBI Taxonomy" id="3151616"/>
    <lineage>
        <taxon>Eukaryota</taxon>
        <taxon>Fungi</taxon>
        <taxon>Dikarya</taxon>
        <taxon>Ascomycota</taxon>
        <taxon>Pezizomycotina</taxon>
        <taxon>Eurotiomycetes</taxon>
        <taxon>Eurotiomycetidae</taxon>
        <taxon>Eurotiales</taxon>
        <taxon>Aspergillaceae</taxon>
        <taxon>Penicillium</taxon>
    </lineage>
</organism>
<evidence type="ECO:0000313" key="1">
    <source>
        <dbReference type="EMBL" id="KAJ5557142.1"/>
    </source>
</evidence>
<sequence>MKRPNSTRFLQIHAAVNGHDYEPVASYKPDKTVDIQAHASLHSKLQQLCSAELWPRNSHTSCCPRPILISPEHQEQVKNLHEALVLAITDIVERWWTDDVARFPERMPLSESEEDLLRWIDAQPGNVLPPYRGRLGSWRPDFLIEQDIAGDENFRISEINSRFSFNGLMHEAYAQQALQDIGVSNGRNGLVGTSDVSKPSQPLHLLKGKEKGMDIHMFVDFVRRHLGLTPRFITPEDLRLVPDPHSTGHFKLCCLVHSDASPLIPTLLNSEGEVLEEIQQVGLELHQHELLSLQPEMLCQLSLRCFNDLRTVLLVHDKRMLGIVREEVQPLVSRGVLTPLQATCLDRGIAETLLPGSPDLEALLQRCRVTPTLKAEYILKPIRSGKGDGIIFGDDLSPAQWISSVEGLSFAALRPGSTKFVVQRKITPVLYDVVLRESGTKMQYPLVGTYHSIHGDYLGFGVWRSSADRVVAISHGGAWMCSVMHRD</sequence>
<dbReference type="Proteomes" id="UP001220324">
    <property type="component" value="Unassembled WGS sequence"/>
</dbReference>
<accession>A0AAD6D9B0</accession>
<evidence type="ECO:0000313" key="2">
    <source>
        <dbReference type="Proteomes" id="UP001220324"/>
    </source>
</evidence>
<dbReference type="SUPFAM" id="SSF56059">
    <property type="entry name" value="Glutathione synthetase ATP-binding domain-like"/>
    <property type="match status" value="1"/>
</dbReference>
<dbReference type="AlphaFoldDB" id="A0AAD6D9B0"/>
<comment type="caution">
    <text evidence="1">The sequence shown here is derived from an EMBL/GenBank/DDBJ whole genome shotgun (WGS) entry which is preliminary data.</text>
</comment>